<sequence length="231" mass="26217">MKKILIAVVTLLAVCNARAQDSLKINSEKPQMEDVLTLLDAMDIYIYRFNAEEFLKHKYNVSFFVDEYMDGVKKERTNTLHMGANIQSVKIYPQEQWDAARKQHGLGPDEDDFVRIKTVSIIVRKNSDTTAMATFASPGAGRMGVSLEQYPAGPDSVYFYSSRPFTLEAVPDTGAVEIPLVLYGSGWYDERYNIVRFCGESRIDPQLKAGILKNLPHYYILGVIFTPKEER</sequence>
<accession>A0A9D9DK37</accession>
<evidence type="ECO:0000256" key="1">
    <source>
        <dbReference type="SAM" id="SignalP"/>
    </source>
</evidence>
<evidence type="ECO:0000313" key="3">
    <source>
        <dbReference type="Proteomes" id="UP000823635"/>
    </source>
</evidence>
<feature type="signal peptide" evidence="1">
    <location>
        <begin position="1"/>
        <end position="19"/>
    </location>
</feature>
<dbReference type="AlphaFoldDB" id="A0A9D9DK37"/>
<dbReference type="InterPro" id="IPR032222">
    <property type="entry name" value="DUF5041"/>
</dbReference>
<proteinExistence type="predicted"/>
<reference evidence="2" key="1">
    <citation type="submission" date="2020-10" db="EMBL/GenBank/DDBJ databases">
        <authorList>
            <person name="Gilroy R."/>
        </authorList>
    </citation>
    <scope>NUCLEOTIDE SEQUENCE</scope>
    <source>
        <strain evidence="2">15467</strain>
    </source>
</reference>
<dbReference type="EMBL" id="JADINB010000125">
    <property type="protein sequence ID" value="MBO8429377.1"/>
    <property type="molecule type" value="Genomic_DNA"/>
</dbReference>
<gene>
    <name evidence="2" type="ORF">IAC68_05565</name>
</gene>
<keyword evidence="1" id="KW-0732">Signal</keyword>
<evidence type="ECO:0000313" key="2">
    <source>
        <dbReference type="EMBL" id="MBO8429377.1"/>
    </source>
</evidence>
<comment type="caution">
    <text evidence="2">The sequence shown here is derived from an EMBL/GenBank/DDBJ whole genome shotgun (WGS) entry which is preliminary data.</text>
</comment>
<dbReference type="Proteomes" id="UP000823635">
    <property type="component" value="Unassembled WGS sequence"/>
</dbReference>
<name>A0A9D9DK37_9BACT</name>
<protein>
    <submittedName>
        <fullName evidence="2">DUF5041 domain-containing protein</fullName>
    </submittedName>
</protein>
<reference evidence="2" key="2">
    <citation type="journal article" date="2021" name="PeerJ">
        <title>Extensive microbial diversity within the chicken gut microbiome revealed by metagenomics and culture.</title>
        <authorList>
            <person name="Gilroy R."/>
            <person name="Ravi A."/>
            <person name="Getino M."/>
            <person name="Pursley I."/>
            <person name="Horton D.L."/>
            <person name="Alikhan N.F."/>
            <person name="Baker D."/>
            <person name="Gharbi K."/>
            <person name="Hall N."/>
            <person name="Watson M."/>
            <person name="Adriaenssens E.M."/>
            <person name="Foster-Nyarko E."/>
            <person name="Jarju S."/>
            <person name="Secka A."/>
            <person name="Antonio M."/>
            <person name="Oren A."/>
            <person name="Chaudhuri R.R."/>
            <person name="La Ragione R."/>
            <person name="Hildebrand F."/>
            <person name="Pallen M.J."/>
        </authorList>
    </citation>
    <scope>NUCLEOTIDE SEQUENCE</scope>
    <source>
        <strain evidence="2">15467</strain>
    </source>
</reference>
<dbReference type="Pfam" id="PF16444">
    <property type="entry name" value="DUF5041"/>
    <property type="match status" value="1"/>
</dbReference>
<organism evidence="2 3">
    <name type="scientific">Candidatus Egerieousia excrementavium</name>
    <dbReference type="NCBI Taxonomy" id="2840778"/>
    <lineage>
        <taxon>Bacteria</taxon>
        <taxon>Pseudomonadati</taxon>
        <taxon>Bacteroidota</taxon>
        <taxon>Bacteroidia</taxon>
        <taxon>Bacteroidales</taxon>
        <taxon>Candidatus Egerieousia</taxon>
    </lineage>
</organism>
<feature type="chain" id="PRO_5038702200" evidence="1">
    <location>
        <begin position="20"/>
        <end position="231"/>
    </location>
</feature>